<sequence length="257" mass="29422">MFTLRDFKSPETLDEAYELLMKSKMNKILGGCHFLKAGCRSYNVGIDLSKLDLNYINVEDDEIKIGATTTYRDLEYNDFLKKFCDGIIPKSLKRIVSTQLRNTAQVGASVFSRYAFSDFLPILLLLDAKVRLYNNCVMSVEEFLNSDIKKDLLVEVIIPNKDVHCTQIVQRICCKDFPIAIVSISKIDEKYKVVFGARPQKAMIMRDVSDEINTNGFDREKTLELIDEYIGSNNKAKKKYRKLLFVGLLEKALGELQ</sequence>
<dbReference type="EMBL" id="NDYC01000015">
    <property type="protein sequence ID" value="OXZ28045.1"/>
    <property type="molecule type" value="Genomic_DNA"/>
</dbReference>
<evidence type="ECO:0000313" key="5">
    <source>
        <dbReference type="Proteomes" id="UP000215413"/>
    </source>
</evidence>
<evidence type="ECO:0000259" key="3">
    <source>
        <dbReference type="PROSITE" id="PS51387"/>
    </source>
</evidence>
<accession>A0A233V6L6</accession>
<evidence type="ECO:0000256" key="1">
    <source>
        <dbReference type="ARBA" id="ARBA00022630"/>
    </source>
</evidence>
<keyword evidence="2" id="KW-0560">Oxidoreductase</keyword>
<dbReference type="InterPro" id="IPR002346">
    <property type="entry name" value="Mopterin_DH_FAD-bd"/>
</dbReference>
<dbReference type="InterPro" id="IPR036318">
    <property type="entry name" value="FAD-bd_PCMH-like_sf"/>
</dbReference>
<dbReference type="RefSeq" id="WP_094205447.1">
    <property type="nucleotide sequence ID" value="NZ_JAWGQT010000009.1"/>
</dbReference>
<dbReference type="Gene3D" id="3.30.465.10">
    <property type="match status" value="1"/>
</dbReference>
<feature type="domain" description="FAD-binding PCMH-type" evidence="3">
    <location>
        <begin position="1"/>
        <end position="163"/>
    </location>
</feature>
<comment type="caution">
    <text evidence="4">The sequence shown here is derived from an EMBL/GenBank/DDBJ whole genome shotgun (WGS) entry which is preliminary data.</text>
</comment>
<evidence type="ECO:0000256" key="2">
    <source>
        <dbReference type="ARBA" id="ARBA00023002"/>
    </source>
</evidence>
<dbReference type="SUPFAM" id="SSF56176">
    <property type="entry name" value="FAD-binding/transporter-associated domain-like"/>
    <property type="match status" value="1"/>
</dbReference>
<reference evidence="5" key="1">
    <citation type="submission" date="2017-04" db="EMBL/GenBank/DDBJ databases">
        <title>Finegoldia magna isolated from orthopedic joint implant-associated infections.</title>
        <authorList>
            <person name="Bjorklund S."/>
            <person name="Bruggemann H."/>
            <person name="Jensen A."/>
            <person name="Hellmark B."/>
            <person name="Soderquist B."/>
        </authorList>
    </citation>
    <scope>NUCLEOTIDE SEQUENCE [LARGE SCALE GENOMIC DNA]</scope>
    <source>
        <strain evidence="5">CCUG 54800</strain>
    </source>
</reference>
<dbReference type="PROSITE" id="PS51387">
    <property type="entry name" value="FAD_PCMH"/>
    <property type="match status" value="1"/>
</dbReference>
<dbReference type="Pfam" id="PF00941">
    <property type="entry name" value="FAD_binding_5"/>
    <property type="match status" value="1"/>
</dbReference>
<dbReference type="PANTHER" id="PTHR42659:SF9">
    <property type="entry name" value="XANTHINE DEHYDROGENASE FAD-BINDING SUBUNIT XDHB-RELATED"/>
    <property type="match status" value="1"/>
</dbReference>
<organism evidence="4 5">
    <name type="scientific">Finegoldia magna</name>
    <name type="common">Peptostreptococcus magnus</name>
    <dbReference type="NCBI Taxonomy" id="1260"/>
    <lineage>
        <taxon>Bacteria</taxon>
        <taxon>Bacillati</taxon>
        <taxon>Bacillota</taxon>
        <taxon>Tissierellia</taxon>
        <taxon>Tissierellales</taxon>
        <taxon>Peptoniphilaceae</taxon>
        <taxon>Finegoldia</taxon>
    </lineage>
</organism>
<gene>
    <name evidence="4" type="ORF">B9N49_02860</name>
</gene>
<proteinExistence type="predicted"/>
<dbReference type="InterPro" id="IPR016169">
    <property type="entry name" value="FAD-bd_PCMH_sub2"/>
</dbReference>
<dbReference type="GO" id="GO:0071949">
    <property type="term" value="F:FAD binding"/>
    <property type="evidence" value="ECO:0007669"/>
    <property type="project" value="InterPro"/>
</dbReference>
<dbReference type="PANTHER" id="PTHR42659">
    <property type="entry name" value="XANTHINE DEHYDROGENASE SUBUNIT C-RELATED"/>
    <property type="match status" value="1"/>
</dbReference>
<dbReference type="Proteomes" id="UP000215413">
    <property type="component" value="Unassembled WGS sequence"/>
</dbReference>
<name>A0A233V6L6_FINMA</name>
<dbReference type="InterPro" id="IPR051312">
    <property type="entry name" value="Diverse_Substr_Oxidored"/>
</dbReference>
<dbReference type="GO" id="GO:0016491">
    <property type="term" value="F:oxidoreductase activity"/>
    <property type="evidence" value="ECO:0007669"/>
    <property type="project" value="UniProtKB-KW"/>
</dbReference>
<keyword evidence="1" id="KW-0285">Flavoprotein</keyword>
<protein>
    <submittedName>
        <fullName evidence="4">Dehydrogenase</fullName>
    </submittedName>
</protein>
<evidence type="ECO:0000313" key="4">
    <source>
        <dbReference type="EMBL" id="OXZ28045.1"/>
    </source>
</evidence>
<dbReference type="InterPro" id="IPR016166">
    <property type="entry name" value="FAD-bd_PCMH"/>
</dbReference>
<dbReference type="AlphaFoldDB" id="A0A233V6L6"/>